<keyword evidence="2" id="KW-1185">Reference proteome</keyword>
<evidence type="ECO:0000313" key="1">
    <source>
        <dbReference type="EMBL" id="MBB3022413.1"/>
    </source>
</evidence>
<comment type="caution">
    <text evidence="1">The sequence shown here is derived from an EMBL/GenBank/DDBJ whole genome shotgun (WGS) entry which is preliminary data.</text>
</comment>
<protein>
    <submittedName>
        <fullName evidence="1">Uncharacterized protein</fullName>
    </submittedName>
</protein>
<organism evidence="1 2">
    <name type="scientific">Helcobacillus massiliensis</name>
    <dbReference type="NCBI Taxonomy" id="521392"/>
    <lineage>
        <taxon>Bacteria</taxon>
        <taxon>Bacillati</taxon>
        <taxon>Actinomycetota</taxon>
        <taxon>Actinomycetes</taxon>
        <taxon>Micrococcales</taxon>
        <taxon>Dermabacteraceae</taxon>
        <taxon>Helcobacillus</taxon>
    </lineage>
</organism>
<proteinExistence type="predicted"/>
<dbReference type="RefSeq" id="WP_183374438.1">
    <property type="nucleotide sequence ID" value="NZ_CBCSFZ010000041.1"/>
</dbReference>
<sequence>MTAIPVPRLAVLSSWTHGLLRGRLCADGLLDQLDGPEFFFAPPFDPAAWLLDLQLMHRPIVNLVLPQPGRIAGLIGPPPAIAAALDAGQALVVADGPLAHHTLTVHRQDPHHRTLVVDRHNAPPNRPVTPQRTDGAREHLFRCLQDAADRAQRLDIVLEEPVGPAELPDDWFLMEPHPGIDAGHVETARIAGRAAVQCERLLEDPDLDTARRELVRDLHDAARSALSAVLSSSPV</sequence>
<reference evidence="1 2" key="1">
    <citation type="submission" date="2020-08" db="EMBL/GenBank/DDBJ databases">
        <title>Sequencing the genomes of 1000 actinobacteria strains.</title>
        <authorList>
            <person name="Klenk H.-P."/>
        </authorList>
    </citation>
    <scope>NUCLEOTIDE SEQUENCE [LARGE SCALE GENOMIC DNA]</scope>
    <source>
        <strain evidence="1 2">DSM 23040</strain>
    </source>
</reference>
<dbReference type="AlphaFoldDB" id="A0A839QPJ0"/>
<dbReference type="Proteomes" id="UP000568050">
    <property type="component" value="Unassembled WGS sequence"/>
</dbReference>
<gene>
    <name evidence="1" type="ORF">FHX50_000661</name>
</gene>
<dbReference type="EMBL" id="JACHWP010000001">
    <property type="protein sequence ID" value="MBB3022413.1"/>
    <property type="molecule type" value="Genomic_DNA"/>
</dbReference>
<evidence type="ECO:0000313" key="2">
    <source>
        <dbReference type="Proteomes" id="UP000568050"/>
    </source>
</evidence>
<name>A0A839QPJ0_9MICO</name>
<accession>A0A839QPJ0</accession>